<dbReference type="SUPFAM" id="SSF51445">
    <property type="entry name" value="(Trans)glycosidases"/>
    <property type="match status" value="1"/>
</dbReference>
<evidence type="ECO:0000256" key="4">
    <source>
        <dbReference type="ARBA" id="ARBA00022729"/>
    </source>
</evidence>
<evidence type="ECO:0000256" key="2">
    <source>
        <dbReference type="ARBA" id="ARBA00007951"/>
    </source>
</evidence>
<keyword evidence="4 7" id="KW-0732">Signal</keyword>
<feature type="domain" description="Glycoside hydrolase family 29 N-terminal" evidence="8">
    <location>
        <begin position="20"/>
        <end position="310"/>
    </location>
</feature>
<dbReference type="InterPro" id="IPR016286">
    <property type="entry name" value="FUC_metazoa-typ"/>
</dbReference>
<sequence>MKKIFLLILLSFTAFAQQTTNKPERVNWFQDLGFGMFIHWNVDVSLGSVISHSLAGASDEYVNKYIQELPSYFNPEQFNPKNWAKLAKLAGMKYVVFTAKHHAGFAMFQTKTTPFNVMNTPFKRDITKEIVEAFRAEGIAVGIYFSPDDFYYLHTHKQPIGRAQDPAHYPKTNPGLMEYDKAQLKELLTQYGKIDILFIDGPGDGLREYAWSINPDLVITRDAMKTPEQTTPNASLPRPWEACYTMGTDWQYKPTNDPQKSGTTVINMLAEIRAKGGNFLLNVGPKPNGEIQIEQEALLREIALWNFANSESIYAVKPMPMIKEEGVWYTQSNDEKYMYAFILRASPEDWKYGERKNFVLSNVLGNEKTEVEILGYKSELVEYKQDFDAKTYVSASPLGLTISAVNGQRFYTNNKWPNAVVLKISNAKGRLPHADKTKQSSMDGAK</sequence>
<dbReference type="InterPro" id="IPR017853">
    <property type="entry name" value="GH"/>
</dbReference>
<evidence type="ECO:0000313" key="9">
    <source>
        <dbReference type="EMBL" id="MFD3274742.1"/>
    </source>
</evidence>
<evidence type="ECO:0000256" key="5">
    <source>
        <dbReference type="ARBA" id="ARBA00022801"/>
    </source>
</evidence>
<evidence type="ECO:0000259" key="8">
    <source>
        <dbReference type="Pfam" id="PF01120"/>
    </source>
</evidence>
<evidence type="ECO:0000256" key="3">
    <source>
        <dbReference type="ARBA" id="ARBA00012662"/>
    </source>
</evidence>
<dbReference type="InterPro" id="IPR000933">
    <property type="entry name" value="Glyco_hydro_29"/>
</dbReference>
<dbReference type="InterPro" id="IPR057739">
    <property type="entry name" value="Glyco_hydro_29_N"/>
</dbReference>
<proteinExistence type="inferred from homology"/>
<feature type="signal peptide" evidence="7">
    <location>
        <begin position="1"/>
        <end position="16"/>
    </location>
</feature>
<dbReference type="Pfam" id="PF01120">
    <property type="entry name" value="Alpha_L_fucos"/>
    <property type="match status" value="1"/>
</dbReference>
<dbReference type="PANTHER" id="PTHR10030:SF37">
    <property type="entry name" value="ALPHA-L-FUCOSIDASE-RELATED"/>
    <property type="match status" value="1"/>
</dbReference>
<dbReference type="EMBL" id="JBBKYA010000001">
    <property type="protein sequence ID" value="MFD3274742.1"/>
    <property type="molecule type" value="Genomic_DNA"/>
</dbReference>
<protein>
    <recommendedName>
        <fullName evidence="3">alpha-L-fucosidase</fullName>
        <ecNumber evidence="3">3.2.1.51</ecNumber>
    </recommendedName>
</protein>
<name>A0ABW6D359_9BACT</name>
<organism evidence="9 10">
    <name type="scientific">Aquirufa echingensis</name>
    <dbReference type="NCBI Taxonomy" id="3096516"/>
    <lineage>
        <taxon>Bacteria</taxon>
        <taxon>Pseudomonadati</taxon>
        <taxon>Bacteroidota</taxon>
        <taxon>Cytophagia</taxon>
        <taxon>Cytophagales</taxon>
        <taxon>Flectobacillaceae</taxon>
        <taxon>Aquirufa</taxon>
    </lineage>
</organism>
<gene>
    <name evidence="9" type="ORF">SKC38_00700</name>
</gene>
<evidence type="ECO:0000313" key="10">
    <source>
        <dbReference type="Proteomes" id="UP001598114"/>
    </source>
</evidence>
<feature type="chain" id="PRO_5046009021" description="alpha-L-fucosidase" evidence="7">
    <location>
        <begin position="17"/>
        <end position="446"/>
    </location>
</feature>
<comment type="similarity">
    <text evidence="2">Belongs to the glycosyl hydrolase 29 family.</text>
</comment>
<evidence type="ECO:0000256" key="6">
    <source>
        <dbReference type="ARBA" id="ARBA00023295"/>
    </source>
</evidence>
<keyword evidence="10" id="KW-1185">Reference proteome</keyword>
<dbReference type="PANTHER" id="PTHR10030">
    <property type="entry name" value="ALPHA-L-FUCOSIDASE"/>
    <property type="match status" value="1"/>
</dbReference>
<keyword evidence="6" id="KW-0326">Glycosidase</keyword>
<evidence type="ECO:0000256" key="1">
    <source>
        <dbReference type="ARBA" id="ARBA00004071"/>
    </source>
</evidence>
<dbReference type="Proteomes" id="UP001598114">
    <property type="component" value="Unassembled WGS sequence"/>
</dbReference>
<evidence type="ECO:0000256" key="7">
    <source>
        <dbReference type="SAM" id="SignalP"/>
    </source>
</evidence>
<dbReference type="SMART" id="SM00812">
    <property type="entry name" value="Alpha_L_fucos"/>
    <property type="match status" value="1"/>
</dbReference>
<dbReference type="PRINTS" id="PR00741">
    <property type="entry name" value="GLHYDRLASE29"/>
</dbReference>
<accession>A0ABW6D359</accession>
<comment type="function">
    <text evidence="1">Alpha-L-fucosidase is responsible for hydrolyzing the alpha-1,6-linked fucose joined to the reducing-end N-acetylglucosamine of the carbohydrate moieties of glycoproteins.</text>
</comment>
<reference evidence="9 10" key="1">
    <citation type="submission" date="2024-03" db="EMBL/GenBank/DDBJ databases">
        <title>Aquirufa genome sequencing.</title>
        <authorList>
            <person name="Pitt A."/>
            <person name="Hahn M.W."/>
        </authorList>
    </citation>
    <scope>NUCLEOTIDE SEQUENCE [LARGE SCALE GENOMIC DNA]</scope>
    <source>
        <strain evidence="9 10">PLAD-142S6K</strain>
    </source>
</reference>
<dbReference type="RefSeq" id="WP_377974224.1">
    <property type="nucleotide sequence ID" value="NZ_JBBKYA010000001.1"/>
</dbReference>
<comment type="caution">
    <text evidence="9">The sequence shown here is derived from an EMBL/GenBank/DDBJ whole genome shotgun (WGS) entry which is preliminary data.</text>
</comment>
<dbReference type="EC" id="3.2.1.51" evidence="3"/>
<dbReference type="Gene3D" id="3.20.20.80">
    <property type="entry name" value="Glycosidases"/>
    <property type="match status" value="1"/>
</dbReference>
<keyword evidence="5" id="KW-0378">Hydrolase</keyword>